<keyword evidence="2" id="KW-1185">Reference proteome</keyword>
<evidence type="ECO:0000313" key="1">
    <source>
        <dbReference type="EMBL" id="GKX29905.1"/>
    </source>
</evidence>
<dbReference type="AlphaFoldDB" id="A0A9W5Y9Q7"/>
<gene>
    <name evidence="1" type="ORF">SH1V18_23850</name>
</gene>
<dbReference type="RefSeq" id="WP_281815648.1">
    <property type="nucleotide sequence ID" value="NZ_BRLB01000006.1"/>
</dbReference>
<dbReference type="EMBL" id="BRLB01000006">
    <property type="protein sequence ID" value="GKX29905.1"/>
    <property type="molecule type" value="Genomic_DNA"/>
</dbReference>
<accession>A0A9W5Y9Q7</accession>
<proteinExistence type="predicted"/>
<protein>
    <submittedName>
        <fullName evidence="1">Uncharacterized protein</fullName>
    </submittedName>
</protein>
<reference evidence="1" key="1">
    <citation type="submission" date="2022-06" db="EMBL/GenBank/DDBJ databases">
        <title>Vallitalea longa sp. nov., an anaerobic bacterium isolated from marine sediment.</title>
        <authorList>
            <person name="Hirano S."/>
            <person name="Terahara T."/>
            <person name="Mori K."/>
            <person name="Hamada M."/>
            <person name="Matsumoto R."/>
            <person name="Kobayashi T."/>
        </authorList>
    </citation>
    <scope>NUCLEOTIDE SEQUENCE</scope>
    <source>
        <strain evidence="1">SH18-1</strain>
    </source>
</reference>
<dbReference type="Proteomes" id="UP001144256">
    <property type="component" value="Unassembled WGS sequence"/>
</dbReference>
<sequence length="86" mass="10462">MDNRDLYYNEMPFINIQDKRRLKNYEDKLVMIKSKLGFTHLFRLRECNPKYITGIMYTGKQFEPVKIPLNNIECFYATKLDYNNLK</sequence>
<organism evidence="1 2">
    <name type="scientific">Vallitalea longa</name>
    <dbReference type="NCBI Taxonomy" id="2936439"/>
    <lineage>
        <taxon>Bacteria</taxon>
        <taxon>Bacillati</taxon>
        <taxon>Bacillota</taxon>
        <taxon>Clostridia</taxon>
        <taxon>Lachnospirales</taxon>
        <taxon>Vallitaleaceae</taxon>
        <taxon>Vallitalea</taxon>
    </lineage>
</organism>
<comment type="caution">
    <text evidence="1">The sequence shown here is derived from an EMBL/GenBank/DDBJ whole genome shotgun (WGS) entry which is preliminary data.</text>
</comment>
<evidence type="ECO:0000313" key="2">
    <source>
        <dbReference type="Proteomes" id="UP001144256"/>
    </source>
</evidence>
<name>A0A9W5Y9Q7_9FIRM</name>